<evidence type="ECO:0000256" key="1">
    <source>
        <dbReference type="SAM" id="Phobius"/>
    </source>
</evidence>
<proteinExistence type="predicted"/>
<dbReference type="EMBL" id="BAAARW010000012">
    <property type="protein sequence ID" value="GAA2419601.1"/>
    <property type="molecule type" value="Genomic_DNA"/>
</dbReference>
<comment type="caution">
    <text evidence="2">The sequence shown here is derived from an EMBL/GenBank/DDBJ whole genome shotgun (WGS) entry which is preliminary data.</text>
</comment>
<dbReference type="Pfam" id="PF11255">
    <property type="entry name" value="DUF3054"/>
    <property type="match status" value="1"/>
</dbReference>
<keyword evidence="1" id="KW-0812">Transmembrane</keyword>
<gene>
    <name evidence="2" type="ORF">GCM10010191_33420</name>
</gene>
<keyword evidence="1" id="KW-1133">Transmembrane helix</keyword>
<feature type="transmembrane region" description="Helical" evidence="1">
    <location>
        <begin position="91"/>
        <end position="111"/>
    </location>
</feature>
<feature type="transmembrane region" description="Helical" evidence="1">
    <location>
        <begin position="58"/>
        <end position="79"/>
    </location>
</feature>
<name>A0ABN3J2H9_9ACTN</name>
<keyword evidence="1" id="KW-0472">Membrane</keyword>
<accession>A0ABN3J2H9</accession>
<feature type="transmembrane region" description="Helical" evidence="1">
    <location>
        <begin position="34"/>
        <end position="51"/>
    </location>
</feature>
<dbReference type="InterPro" id="IPR021414">
    <property type="entry name" value="DUF3054"/>
</dbReference>
<evidence type="ECO:0008006" key="4">
    <source>
        <dbReference type="Google" id="ProtNLM"/>
    </source>
</evidence>
<evidence type="ECO:0000313" key="2">
    <source>
        <dbReference type="EMBL" id="GAA2419601.1"/>
    </source>
</evidence>
<reference evidence="2 3" key="1">
    <citation type="journal article" date="2019" name="Int. J. Syst. Evol. Microbiol.">
        <title>The Global Catalogue of Microorganisms (GCM) 10K type strain sequencing project: providing services to taxonomists for standard genome sequencing and annotation.</title>
        <authorList>
            <consortium name="The Broad Institute Genomics Platform"/>
            <consortium name="The Broad Institute Genome Sequencing Center for Infectious Disease"/>
            <person name="Wu L."/>
            <person name="Ma J."/>
        </authorList>
    </citation>
    <scope>NUCLEOTIDE SEQUENCE [LARGE SCALE GENOMIC DNA]</scope>
    <source>
        <strain evidence="2 3">JCM 3325</strain>
    </source>
</reference>
<feature type="transmembrane region" description="Helical" evidence="1">
    <location>
        <begin position="118"/>
        <end position="138"/>
    </location>
</feature>
<keyword evidence="3" id="KW-1185">Reference proteome</keyword>
<evidence type="ECO:0000313" key="3">
    <source>
        <dbReference type="Proteomes" id="UP001501231"/>
    </source>
</evidence>
<organism evidence="2 3">
    <name type="scientific">Actinomadura vinacea</name>
    <dbReference type="NCBI Taxonomy" id="115336"/>
    <lineage>
        <taxon>Bacteria</taxon>
        <taxon>Bacillati</taxon>
        <taxon>Actinomycetota</taxon>
        <taxon>Actinomycetes</taxon>
        <taxon>Streptosporangiales</taxon>
        <taxon>Thermomonosporaceae</taxon>
        <taxon>Actinomadura</taxon>
    </lineage>
</organism>
<protein>
    <recommendedName>
        <fullName evidence="4">DUF3054 domain-containing protein</fullName>
    </recommendedName>
</protein>
<sequence>MPALPPSAAGGPALSLPVSWPVVGAHILGGMRTVVAVGLDVCVVLVFVGIGRASHEEALGVAGFAGTAWPFLVGLGVGWGVTRAWRRPEGLPVGVGVWGATLVVGMVLRALSGQGTAVAFMVVATLFLAAVLLGWRLLATSLDRSAG</sequence>
<dbReference type="Proteomes" id="UP001501231">
    <property type="component" value="Unassembled WGS sequence"/>
</dbReference>